<dbReference type="Proteomes" id="UP000738349">
    <property type="component" value="Unassembled WGS sequence"/>
</dbReference>
<feature type="domain" description="Fungal STAND N-terminal Goodbye" evidence="3">
    <location>
        <begin position="43"/>
        <end position="141"/>
    </location>
</feature>
<evidence type="ECO:0000313" key="6">
    <source>
        <dbReference type="Proteomes" id="UP000738349"/>
    </source>
</evidence>
<dbReference type="EMBL" id="JAGMUV010000005">
    <property type="protein sequence ID" value="KAH7156036.1"/>
    <property type="molecule type" value="Genomic_DNA"/>
</dbReference>
<proteinExistence type="predicted"/>
<name>A0A9P9F8Y5_9HYPO</name>
<accession>A0A9P9F8Y5</accession>
<keyword evidence="1" id="KW-0677">Repeat</keyword>
<feature type="region of interest" description="Disordered" evidence="2">
    <location>
        <begin position="1364"/>
        <end position="1463"/>
    </location>
</feature>
<organism evidence="5 6">
    <name type="scientific">Dactylonectria macrodidyma</name>
    <dbReference type="NCBI Taxonomy" id="307937"/>
    <lineage>
        <taxon>Eukaryota</taxon>
        <taxon>Fungi</taxon>
        <taxon>Dikarya</taxon>
        <taxon>Ascomycota</taxon>
        <taxon>Pezizomycotina</taxon>
        <taxon>Sordariomycetes</taxon>
        <taxon>Hypocreomycetidae</taxon>
        <taxon>Hypocreales</taxon>
        <taxon>Nectriaceae</taxon>
        <taxon>Dactylonectria</taxon>
    </lineage>
</organism>
<dbReference type="OrthoDB" id="2913095at2759"/>
<feature type="compositionally biased region" description="Basic and acidic residues" evidence="2">
    <location>
        <begin position="1386"/>
        <end position="1395"/>
    </location>
</feature>
<dbReference type="InterPro" id="IPR031350">
    <property type="entry name" value="Goodbye_dom"/>
</dbReference>
<dbReference type="InterPro" id="IPR056884">
    <property type="entry name" value="NPHP3-like_N"/>
</dbReference>
<dbReference type="Pfam" id="PF17109">
    <property type="entry name" value="Goodbye"/>
    <property type="match status" value="1"/>
</dbReference>
<keyword evidence="6" id="KW-1185">Reference proteome</keyword>
<evidence type="ECO:0000256" key="2">
    <source>
        <dbReference type="SAM" id="MobiDB-lite"/>
    </source>
</evidence>
<feature type="compositionally biased region" description="Basic and acidic residues" evidence="2">
    <location>
        <begin position="1364"/>
        <end position="1373"/>
    </location>
</feature>
<evidence type="ECO:0000259" key="4">
    <source>
        <dbReference type="Pfam" id="PF24883"/>
    </source>
</evidence>
<feature type="domain" description="Nephrocystin 3-like N-terminal" evidence="4">
    <location>
        <begin position="283"/>
        <end position="453"/>
    </location>
</feature>
<evidence type="ECO:0008006" key="7">
    <source>
        <dbReference type="Google" id="ProtNLM"/>
    </source>
</evidence>
<dbReference type="PANTHER" id="PTHR10039:SF17">
    <property type="entry name" value="FUNGAL STAND N-TERMINAL GOODBYE DOMAIN-CONTAINING PROTEIN-RELATED"/>
    <property type="match status" value="1"/>
</dbReference>
<sequence>MASVPGIPIASRDVNLEQQKSVDDIWQQVQAKVVQLAGGDEKNIRKLGIDDVLGYLDRFQNNKKPEKLERLKGAVDKTLQCIQTVGSIVSSGVSTVFGPADICCNALTFVIQAWQGYEGIFENLAELLEKCMEFLDRLVYYNEKMDARLLRVACQNLQLFVDICERTIKLRRKHTRFLAFTKMLFLNDDGIQDLLGLMDRLNSKESLLVAAQTFEIVSDSATQINAIVQGQKEQRNTQDAKDRRQKVADALGFRPTELGKKGEPIATWKSSFDLHKNTVIATTGEWLWEDSVFLDWSRAEQPQTPVIVLQGEDGSGKSLMMANAIRHLQKQSQDSPTSRIVTAYSFTEHDSKTASQDPRECLETASKALLWQIAVSFEAMTKSVAQIAQASSGFDGWLDVWDQLFINNSERFNPDTTFFIFVDGIDTDMRSFVSVFQKLCSGSGMGKVRIMLTAGSRMMAECNHHMKDIKFEAIPLASRNISDIKKYINYRMDSMPTLRDSTRPGISDWRKRILDDLSVKCVGDYYKLSSSLSALSQMDLIEDVESVLADANKTRSGQIDAEIAHLNNTRTAKEIQEINDIILWVDSGRRWLPVDMIESLISMRHQLGFAAADGDSPRQSDAASRGATLTVSLLPLSQKLREKYPLFDVTKTNLVKWRTPETKDRIPSKDAQENTTLGRPRIQQTEVNIVRHFLHNVCPEEMYGRFDFESFLTSRLGVERQEYICRDPDNAHIKIVIAYLTVMTDEAINDIGNTTQYARRDLLYHLKQVDLSAADKDYKVQVGPLLVRLLTEEKGVTSLFLSTESLRLWEWAMTEYNHLTEIRAEWLYSTEGTKEVLRWFSDSTVTKSIQGDLATSFVQGIKSAEGNLHRLVFSHAAKYLARYMFQRKTIPVHNIAACIFLRGYLLRCDPVISTQMANDAAFYIAKETDAAKELENQTNFTVNSFEAIETWAANALNKSENSPAEDCEWALRAFYLMGAMCQGVPMSEFITRAIEAARLDPTNIEAQYCITLNEDMEHAKCIEMLSKLLKELQVSMETDTLLQARATIALGNRLWDLGEDYDLAAQTHLESLRYGHFGLQSRLTYRTILRRYKDKFSRLVVFINGLNNCTAAWTPFVDELVVEMSGPLGQARQIAEVADKNQQWDILKTFYNTAIEYCDQSRFVELVFALRRLLADTLEYSSDKERRDERVVLYEAGLEGIKDDDQAKGNIGTFIIYLAVDNLAAAYAEKAFASDASPETVELYISKLANLLAFAENDEKSLRAVTPVCCLIRHRHGNNHYADLTKTWTRRIMLEIIELLSDDDEENDYNAYLYLYQILIALGDFDNSRVAVAMLKWMMHMRYVRQEERKLNVKPGYATTGFEKSEAAAKDSGQDAGEEIGGDKPSSSREAKEEAVESDDAAPGMVTENATDPAASPNVSAPSEEGLEEKSDSPEAKFNLEGQHTDIASSPSPKSEEQPKEDKPPLMWLNFCDCCEEPELLAQDHPMYVCIECVQASFTDSDCYSKMNRGEELEVKSECKGHKCFFVPAWKPDVEFLSGSVPVLGAVGDGDEEVEFQGWMAMDAWKGELRKLYIDI</sequence>
<reference evidence="5" key="1">
    <citation type="journal article" date="2021" name="Nat. Commun.">
        <title>Genetic determinants of endophytism in the Arabidopsis root mycobiome.</title>
        <authorList>
            <person name="Mesny F."/>
            <person name="Miyauchi S."/>
            <person name="Thiergart T."/>
            <person name="Pickel B."/>
            <person name="Atanasova L."/>
            <person name="Karlsson M."/>
            <person name="Huettel B."/>
            <person name="Barry K.W."/>
            <person name="Haridas S."/>
            <person name="Chen C."/>
            <person name="Bauer D."/>
            <person name="Andreopoulos W."/>
            <person name="Pangilinan J."/>
            <person name="LaButti K."/>
            <person name="Riley R."/>
            <person name="Lipzen A."/>
            <person name="Clum A."/>
            <person name="Drula E."/>
            <person name="Henrissat B."/>
            <person name="Kohler A."/>
            <person name="Grigoriev I.V."/>
            <person name="Martin F.M."/>
            <person name="Hacquard S."/>
        </authorList>
    </citation>
    <scope>NUCLEOTIDE SEQUENCE</scope>
    <source>
        <strain evidence="5">MPI-CAGE-AT-0147</strain>
    </source>
</reference>
<protein>
    <recommendedName>
        <fullName evidence="7">Fungal STAND N-terminal Goodbye domain-containing protein</fullName>
    </recommendedName>
</protein>
<evidence type="ECO:0000313" key="5">
    <source>
        <dbReference type="EMBL" id="KAH7156036.1"/>
    </source>
</evidence>
<gene>
    <name evidence="5" type="ORF">EDB81DRAFT_376907</name>
</gene>
<evidence type="ECO:0000259" key="3">
    <source>
        <dbReference type="Pfam" id="PF17109"/>
    </source>
</evidence>
<feature type="compositionally biased region" description="Basic and acidic residues" evidence="2">
    <location>
        <begin position="1454"/>
        <end position="1463"/>
    </location>
</feature>
<comment type="caution">
    <text evidence="5">The sequence shown here is derived from an EMBL/GenBank/DDBJ whole genome shotgun (WGS) entry which is preliminary data.</text>
</comment>
<dbReference type="PANTHER" id="PTHR10039">
    <property type="entry name" value="AMELOGENIN"/>
    <property type="match status" value="1"/>
</dbReference>
<evidence type="ECO:0000256" key="1">
    <source>
        <dbReference type="ARBA" id="ARBA00022737"/>
    </source>
</evidence>
<dbReference type="Pfam" id="PF24883">
    <property type="entry name" value="NPHP3_N"/>
    <property type="match status" value="1"/>
</dbReference>